<reference evidence="3" key="1">
    <citation type="submission" date="2016-11" db="EMBL/GenBank/DDBJ databases">
        <authorList>
            <person name="Varghese N."/>
            <person name="Submissions S."/>
        </authorList>
    </citation>
    <scope>NUCLEOTIDE SEQUENCE [LARGE SCALE GENOMIC DNA]</scope>
    <source>
        <strain evidence="3">DSM 15449</strain>
    </source>
</reference>
<sequence length="160" mass="18969">MLRLVQALPEDETFLVQVYAGTRAEEMRNWGWSEQENEKFVSMQYRFQVQAYRMKYPEADWYVILMNKQQAGRLIVARTDDAIVLVDISLLPSFRNQGIGTFYLKSLQRESEACLRPVVLRVLVSNRARLLYERLGFCITQQSDLLYNMEWHLSYMQNLN</sequence>
<gene>
    <name evidence="2" type="ORF">SAMN02746098_00536</name>
</gene>
<proteinExistence type="predicted"/>
<dbReference type="PROSITE" id="PS51186">
    <property type="entry name" value="GNAT"/>
    <property type="match status" value="1"/>
</dbReference>
<dbReference type="Gene3D" id="3.40.630.30">
    <property type="match status" value="1"/>
</dbReference>
<dbReference type="STRING" id="1121420.SAMN02746098_00536"/>
<dbReference type="GO" id="GO:0005840">
    <property type="term" value="C:ribosome"/>
    <property type="evidence" value="ECO:0007669"/>
    <property type="project" value="UniProtKB-KW"/>
</dbReference>
<feature type="domain" description="N-acetyltransferase" evidence="1">
    <location>
        <begin position="2"/>
        <end position="160"/>
    </location>
</feature>
<keyword evidence="3" id="KW-1185">Reference proteome</keyword>
<dbReference type="EMBL" id="FQXJ01000003">
    <property type="protein sequence ID" value="SHH24572.1"/>
    <property type="molecule type" value="Genomic_DNA"/>
</dbReference>
<dbReference type="InterPro" id="IPR016181">
    <property type="entry name" value="Acyl_CoA_acyltransferase"/>
</dbReference>
<organism evidence="2 3">
    <name type="scientific">Desulfosporosinus lacus DSM 15449</name>
    <dbReference type="NCBI Taxonomy" id="1121420"/>
    <lineage>
        <taxon>Bacteria</taxon>
        <taxon>Bacillati</taxon>
        <taxon>Bacillota</taxon>
        <taxon>Clostridia</taxon>
        <taxon>Eubacteriales</taxon>
        <taxon>Desulfitobacteriaceae</taxon>
        <taxon>Desulfosporosinus</taxon>
    </lineage>
</organism>
<keyword evidence="2" id="KW-0687">Ribonucleoprotein</keyword>
<protein>
    <submittedName>
        <fullName evidence="2">Ribosomal protein S18 acetylase RimI</fullName>
    </submittedName>
</protein>
<evidence type="ECO:0000313" key="2">
    <source>
        <dbReference type="EMBL" id="SHH24572.1"/>
    </source>
</evidence>
<dbReference type="GO" id="GO:0016747">
    <property type="term" value="F:acyltransferase activity, transferring groups other than amino-acyl groups"/>
    <property type="evidence" value="ECO:0007669"/>
    <property type="project" value="InterPro"/>
</dbReference>
<dbReference type="SUPFAM" id="SSF55729">
    <property type="entry name" value="Acyl-CoA N-acyltransferases (Nat)"/>
    <property type="match status" value="1"/>
</dbReference>
<dbReference type="InterPro" id="IPR000182">
    <property type="entry name" value="GNAT_dom"/>
</dbReference>
<name>A0A1M5RDZ0_9FIRM</name>
<dbReference type="OrthoDB" id="9797178at2"/>
<dbReference type="AlphaFoldDB" id="A0A1M5RDZ0"/>
<dbReference type="RefSeq" id="WP_073027644.1">
    <property type="nucleotide sequence ID" value="NZ_FQXJ01000003.1"/>
</dbReference>
<dbReference type="Pfam" id="PF13508">
    <property type="entry name" value="Acetyltransf_7"/>
    <property type="match status" value="1"/>
</dbReference>
<keyword evidence="2" id="KW-0689">Ribosomal protein</keyword>
<evidence type="ECO:0000259" key="1">
    <source>
        <dbReference type="PROSITE" id="PS51186"/>
    </source>
</evidence>
<dbReference type="Proteomes" id="UP000183954">
    <property type="component" value="Unassembled WGS sequence"/>
</dbReference>
<evidence type="ECO:0000313" key="3">
    <source>
        <dbReference type="Proteomes" id="UP000183954"/>
    </source>
</evidence>
<accession>A0A1M5RDZ0</accession>